<evidence type="ECO:0000256" key="3">
    <source>
        <dbReference type="ARBA" id="ARBA00022896"/>
    </source>
</evidence>
<keyword evidence="2" id="KW-0479">Metal-binding</keyword>
<proteinExistence type="predicted"/>
<keyword evidence="4" id="KW-0223">Dioxygenase</keyword>
<dbReference type="EMBL" id="JAHVAH010000001">
    <property type="protein sequence ID" value="MBW0143989.1"/>
    <property type="molecule type" value="Genomic_DNA"/>
</dbReference>
<dbReference type="InterPro" id="IPR006620">
    <property type="entry name" value="Pro_4_hyd_alph"/>
</dbReference>
<evidence type="ECO:0000256" key="4">
    <source>
        <dbReference type="ARBA" id="ARBA00022964"/>
    </source>
</evidence>
<comment type="caution">
    <text evidence="8">The sequence shown here is derived from an EMBL/GenBank/DDBJ whole genome shotgun (WGS) entry which is preliminary data.</text>
</comment>
<organism evidence="8 9">
    <name type="scientific">Sphingomicrobium clamense</name>
    <dbReference type="NCBI Taxonomy" id="2851013"/>
    <lineage>
        <taxon>Bacteria</taxon>
        <taxon>Pseudomonadati</taxon>
        <taxon>Pseudomonadota</taxon>
        <taxon>Alphaproteobacteria</taxon>
        <taxon>Sphingomonadales</taxon>
        <taxon>Sphingomonadaceae</taxon>
        <taxon>Sphingomicrobium</taxon>
    </lineage>
</organism>
<dbReference type="PROSITE" id="PS51471">
    <property type="entry name" value="FE2OG_OXY"/>
    <property type="match status" value="1"/>
</dbReference>
<dbReference type="Proteomes" id="UP000698028">
    <property type="component" value="Unassembled WGS sequence"/>
</dbReference>
<evidence type="ECO:0000313" key="9">
    <source>
        <dbReference type="Proteomes" id="UP000698028"/>
    </source>
</evidence>
<dbReference type="InterPro" id="IPR045054">
    <property type="entry name" value="P4HA-like"/>
</dbReference>
<gene>
    <name evidence="8" type="ORF">KTQ36_01605</name>
</gene>
<evidence type="ECO:0000256" key="2">
    <source>
        <dbReference type="ARBA" id="ARBA00022723"/>
    </source>
</evidence>
<dbReference type="PANTHER" id="PTHR10869">
    <property type="entry name" value="PROLYL 4-HYDROXYLASE ALPHA SUBUNIT"/>
    <property type="match status" value="1"/>
</dbReference>
<keyword evidence="9" id="KW-1185">Reference proteome</keyword>
<name>A0ABS6V366_9SPHN</name>
<sequence>MAARAFPSDVAERLSATTGVQKLPNRKLDLFFVRDFLSDEDCAALCDLIDRNRRPSEIANDMGDAAFRTSETCDLDAGEPVVQRVETLLTMLTGIPGCFGEAIQGQRYAPGQEFKAHTDTFTPGTPDFYHHCAEQGQRTWTAMLYLNEPEAGGATRFKVINKTVQPETGKLLLWNNLLPDGNENHATLHHGMKVRSGTKYIITKWYRQHEA</sequence>
<accession>A0ABS6V366</accession>
<dbReference type="InterPro" id="IPR005123">
    <property type="entry name" value="Oxoglu/Fe-dep_dioxygenase_dom"/>
</dbReference>
<evidence type="ECO:0000256" key="6">
    <source>
        <dbReference type="ARBA" id="ARBA00023004"/>
    </source>
</evidence>
<evidence type="ECO:0000259" key="7">
    <source>
        <dbReference type="PROSITE" id="PS51471"/>
    </source>
</evidence>
<dbReference type="SMART" id="SM00702">
    <property type="entry name" value="P4Hc"/>
    <property type="match status" value="1"/>
</dbReference>
<reference evidence="8 9" key="1">
    <citation type="submission" date="2021-07" db="EMBL/GenBank/DDBJ databases">
        <title>The draft genome sequence of Sphingomicrobium sp. B8.</title>
        <authorList>
            <person name="Mu L."/>
        </authorList>
    </citation>
    <scope>NUCLEOTIDE SEQUENCE [LARGE SCALE GENOMIC DNA]</scope>
    <source>
        <strain evidence="8 9">B8</strain>
    </source>
</reference>
<dbReference type="RefSeq" id="WP_218632025.1">
    <property type="nucleotide sequence ID" value="NZ_JAHVAH010000001.1"/>
</dbReference>
<evidence type="ECO:0000256" key="1">
    <source>
        <dbReference type="ARBA" id="ARBA00001961"/>
    </source>
</evidence>
<keyword evidence="5" id="KW-0560">Oxidoreductase</keyword>
<evidence type="ECO:0000313" key="8">
    <source>
        <dbReference type="EMBL" id="MBW0143989.1"/>
    </source>
</evidence>
<dbReference type="InterPro" id="IPR044862">
    <property type="entry name" value="Pro_4_hyd_alph_FE2OG_OXY"/>
</dbReference>
<comment type="cofactor">
    <cofactor evidence="1">
        <name>L-ascorbate</name>
        <dbReference type="ChEBI" id="CHEBI:38290"/>
    </cofactor>
</comment>
<keyword evidence="6" id="KW-0408">Iron</keyword>
<evidence type="ECO:0000256" key="5">
    <source>
        <dbReference type="ARBA" id="ARBA00023002"/>
    </source>
</evidence>
<protein>
    <submittedName>
        <fullName evidence="8">2OG-Fe(II) oxygenase</fullName>
    </submittedName>
</protein>
<dbReference type="Pfam" id="PF13640">
    <property type="entry name" value="2OG-FeII_Oxy_3"/>
    <property type="match status" value="1"/>
</dbReference>
<feature type="domain" description="Fe2OG dioxygenase" evidence="7">
    <location>
        <begin position="94"/>
        <end position="208"/>
    </location>
</feature>
<keyword evidence="3" id="KW-0847">Vitamin C</keyword>
<dbReference type="PANTHER" id="PTHR10869:SF246">
    <property type="entry name" value="TRANSMEMBRANE PROLYL 4-HYDROXYLASE"/>
    <property type="match status" value="1"/>
</dbReference>